<sequence length="174" mass="19761">MIDSSTHVQAFDSKNQEDFDKNTGIITDGLMAIGSDSSIKATVAELSRITGIHRNTLRQRLWPIQRLKAIKEDRVVAAIRQRLVKEKAADPLSVLTSKLEASRREVLHWFDQYLKANDRAEQLGARVNFIKGTISEYEAFRAERDSKLLELNGEIARLKRVIDVLQSEQAEKNS</sequence>
<evidence type="ECO:0000313" key="2">
    <source>
        <dbReference type="Proteomes" id="UP000196842"/>
    </source>
</evidence>
<dbReference type="GeneID" id="47766744"/>
<organism evidence="1 2">
    <name type="scientific">Pseudomonas viridiflava</name>
    <name type="common">Phytomonas viridiflava</name>
    <dbReference type="NCBI Taxonomy" id="33069"/>
    <lineage>
        <taxon>Bacteria</taxon>
        <taxon>Pseudomonadati</taxon>
        <taxon>Pseudomonadota</taxon>
        <taxon>Gammaproteobacteria</taxon>
        <taxon>Pseudomonadales</taxon>
        <taxon>Pseudomonadaceae</taxon>
        <taxon>Pseudomonas</taxon>
    </lineage>
</organism>
<dbReference type="Proteomes" id="UP000196842">
    <property type="component" value="Chromosome I"/>
</dbReference>
<protein>
    <submittedName>
        <fullName evidence="1">Uncharacterized protein</fullName>
    </submittedName>
</protein>
<reference evidence="1 2" key="1">
    <citation type="submission" date="2017-05" db="EMBL/GenBank/DDBJ databases">
        <authorList>
            <person name="Song R."/>
            <person name="Chenine A.L."/>
            <person name="Ruprecht R.M."/>
        </authorList>
    </citation>
    <scope>NUCLEOTIDE SEQUENCE [LARGE SCALE GENOMIC DNA]</scope>
    <source>
        <strain evidence="1 2">CFBP 1590</strain>
    </source>
</reference>
<name>A0A1Y6JSB5_PSEVI</name>
<evidence type="ECO:0000313" key="1">
    <source>
        <dbReference type="EMBL" id="SMS12689.1"/>
    </source>
</evidence>
<proteinExistence type="predicted"/>
<gene>
    <name evidence="1" type="ORF">CFBP1590__5103</name>
</gene>
<dbReference type="AlphaFoldDB" id="A0A1Y6JSB5"/>
<accession>A0A1Y6JSB5</accession>
<dbReference type="EMBL" id="LT855380">
    <property type="protein sequence ID" value="SMS12689.1"/>
    <property type="molecule type" value="Genomic_DNA"/>
</dbReference>
<dbReference type="RefSeq" id="WP_057429683.1">
    <property type="nucleotide sequence ID" value="NZ_CP077718.1"/>
</dbReference>
<dbReference type="KEGG" id="pvd:CFBP1590__5103"/>